<dbReference type="Gene3D" id="1.10.287.130">
    <property type="match status" value="1"/>
</dbReference>
<dbReference type="Gene3D" id="1.20.120.160">
    <property type="entry name" value="HPT domain"/>
    <property type="match status" value="1"/>
</dbReference>
<dbReference type="PROSITE" id="PS50109">
    <property type="entry name" value="HIS_KIN"/>
    <property type="match status" value="1"/>
</dbReference>
<dbReference type="InterPro" id="IPR011006">
    <property type="entry name" value="CheY-like_superfamily"/>
</dbReference>
<evidence type="ECO:0000256" key="10">
    <source>
        <dbReference type="SAM" id="MobiDB-lite"/>
    </source>
</evidence>
<dbReference type="InterPro" id="IPR036097">
    <property type="entry name" value="HisK_dim/P_sf"/>
</dbReference>
<protein>
    <recommendedName>
        <fullName evidence="2">histidine kinase</fullName>
        <ecNumber evidence="2">2.7.13.3</ecNumber>
    </recommendedName>
</protein>
<dbReference type="InterPro" id="IPR001789">
    <property type="entry name" value="Sig_transdc_resp-reg_receiver"/>
</dbReference>
<dbReference type="Pfam" id="PF00512">
    <property type="entry name" value="HisKA"/>
    <property type="match status" value="1"/>
</dbReference>
<evidence type="ECO:0000259" key="11">
    <source>
        <dbReference type="PROSITE" id="PS50011"/>
    </source>
</evidence>
<dbReference type="Gene3D" id="3.40.50.300">
    <property type="entry name" value="P-loop containing nucleotide triphosphate hydrolases"/>
    <property type="match status" value="1"/>
</dbReference>
<dbReference type="EC" id="2.7.13.3" evidence="2"/>
<feature type="compositionally biased region" description="Low complexity" evidence="10">
    <location>
        <begin position="1977"/>
        <end position="1987"/>
    </location>
</feature>
<dbReference type="InterPro" id="IPR029016">
    <property type="entry name" value="GAF-like_dom_sf"/>
</dbReference>
<dbReference type="InterPro" id="IPR005467">
    <property type="entry name" value="His_kinase_dom"/>
</dbReference>
<dbReference type="SUPFAM" id="SSF55781">
    <property type="entry name" value="GAF domain-like"/>
    <property type="match status" value="1"/>
</dbReference>
<dbReference type="CDD" id="cd00082">
    <property type="entry name" value="HisKA"/>
    <property type="match status" value="1"/>
</dbReference>
<evidence type="ECO:0000259" key="12">
    <source>
        <dbReference type="PROSITE" id="PS50109"/>
    </source>
</evidence>
<dbReference type="PROSITE" id="PS50011">
    <property type="entry name" value="PROTEIN_KINASE_DOM"/>
    <property type="match status" value="1"/>
</dbReference>
<evidence type="ECO:0000256" key="9">
    <source>
        <dbReference type="SAM" id="Coils"/>
    </source>
</evidence>
<keyword evidence="4" id="KW-0808">Transferase</keyword>
<dbReference type="Gene3D" id="1.10.510.10">
    <property type="entry name" value="Transferase(Phosphotransferase) domain 1"/>
    <property type="match status" value="1"/>
</dbReference>
<gene>
    <name evidence="15" type="ORF">QWY20_08225</name>
</gene>
<feature type="coiled-coil region" evidence="9">
    <location>
        <begin position="1426"/>
        <end position="1453"/>
    </location>
</feature>
<dbReference type="Pfam" id="PF13191">
    <property type="entry name" value="AAA_16"/>
    <property type="match status" value="1"/>
</dbReference>
<dbReference type="PANTHER" id="PTHR45339">
    <property type="entry name" value="HYBRID SIGNAL TRANSDUCTION HISTIDINE KINASE J"/>
    <property type="match status" value="1"/>
</dbReference>
<feature type="modified residue" description="4-aspartylphosphate" evidence="8">
    <location>
        <position position="1901"/>
    </location>
</feature>
<dbReference type="Proteomes" id="UP001336314">
    <property type="component" value="Unassembled WGS sequence"/>
</dbReference>
<feature type="domain" description="Response regulatory" evidence="13">
    <location>
        <begin position="1852"/>
        <end position="1968"/>
    </location>
</feature>
<dbReference type="CDD" id="cd16922">
    <property type="entry name" value="HATPase_EvgS-ArcB-TorS-like"/>
    <property type="match status" value="1"/>
</dbReference>
<keyword evidence="16" id="KW-1185">Reference proteome</keyword>
<dbReference type="SUPFAM" id="SSF56112">
    <property type="entry name" value="Protein kinase-like (PK-like)"/>
    <property type="match status" value="1"/>
</dbReference>
<evidence type="ECO:0000313" key="15">
    <source>
        <dbReference type="EMBL" id="MEE2001437.1"/>
    </source>
</evidence>
<evidence type="ECO:0000256" key="6">
    <source>
        <dbReference type="ARBA" id="ARBA00023012"/>
    </source>
</evidence>
<dbReference type="Pfam" id="PF02518">
    <property type="entry name" value="HATPase_c"/>
    <property type="match status" value="1"/>
</dbReference>
<keyword evidence="9" id="KW-0175">Coiled coil</keyword>
<dbReference type="SMART" id="SM00387">
    <property type="entry name" value="HATPase_c"/>
    <property type="match status" value="1"/>
</dbReference>
<dbReference type="InterPro" id="IPR027417">
    <property type="entry name" value="P-loop_NTPase"/>
</dbReference>
<dbReference type="InterPro" id="IPR003018">
    <property type="entry name" value="GAF"/>
</dbReference>
<evidence type="ECO:0000256" key="1">
    <source>
        <dbReference type="ARBA" id="ARBA00000085"/>
    </source>
</evidence>
<dbReference type="SMART" id="SM00388">
    <property type="entry name" value="HisKA"/>
    <property type="match status" value="1"/>
</dbReference>
<dbReference type="Pfam" id="PF00072">
    <property type="entry name" value="Response_reg"/>
    <property type="match status" value="2"/>
</dbReference>
<dbReference type="SMART" id="SM00065">
    <property type="entry name" value="GAF"/>
    <property type="match status" value="1"/>
</dbReference>
<evidence type="ECO:0000256" key="5">
    <source>
        <dbReference type="ARBA" id="ARBA00022777"/>
    </source>
</evidence>
<dbReference type="InterPro" id="IPR000719">
    <property type="entry name" value="Prot_kinase_dom"/>
</dbReference>
<evidence type="ECO:0000313" key="16">
    <source>
        <dbReference type="Proteomes" id="UP001336314"/>
    </source>
</evidence>
<proteinExistence type="predicted"/>
<dbReference type="SMART" id="SM00220">
    <property type="entry name" value="S_TKc"/>
    <property type="match status" value="1"/>
</dbReference>
<sequence>MHQLAEFSPINELAPLGSEYRLFVAEHPQLGKVFLLQHPKAFVNQQQAERPDFVAPVIAAFTDDHWRYLVLSATAYPLSFSQLQQRIQQGQIRGLNAIISLSQLLQKAHQAGYILRELNAVALYWSDDASQVLLLHCPQASTIQTVRPGLSKTTLALQSLQTLAPEASGRINCPLDQRADLYSLGVLAYALLAGDFPFTQQDALALIHAHIAKAPPPLTEHHTARDARLQQIIQALLQKDPNQRYQSVTAVLADFERCLEPYNEQSPFEPALYQGMQRLLFPEHLYEREQDLETLEQAFHEASSGAGSQLVVVRGYSGSGKTSLIEQLPPKTLGSKSFFIQGKQDQYLQSRFYSALSAALAQLAEAILQEPTDALQRWRHQLQQAAGEDAYLLCELAPEWQPILQAGPKATASNSGNTELRRFDQLTYRLLQVVASQGYTVILFLDDLQWADRATLRWLEQLACEHDQQRLLLLLSYRDNEVQEQHPLSFTLEALTRSPMVQHQLELTPLSAQAILHLLADTLQTSTEQVSPLAELLLQKTSGNPFYLKQLMQKLHETQLLQYNETAGWHWDSRAIAQLNITDNHAAITSERLSRYPTKIQRLFQWIALLGESASVPQLAELAELGLSELEQQLSEAINSGILIAYTTADGKTLDAIRFAHDRLQQAAFQLSDQVTLQQLNLQIALHQYGKLSAAQQDADVLSYIHHFNAALPLSLEHCPATRLAELNLLAGQKALASNAYHSAQRLLQQAKDLLQQTSNQLLQTKILLALARSAYLTQQYELAWDNCQLLATICQDPVQRLENCQQQILILFAKNQLHEAYQLASQQLETVGVHIGIDESVVQQYPQLLQEYDADHIQGLLQQTEVTEPLQLQIMEILGMLFTVAYIISPLHYMTVSYQLMAISLRQGHSNASALGYLGHAMHLIALFGQYDKALEFADLALQVDAGFSGKFRAQLHFQRAAAVLPWNVSLASSLAALDESQQLGLKDGQLEYAAHSVLFASFYRALSGQPLHDVHRFGEQSIQFLTEKQFPYNLLFCQLWHQSILTLQGPADSGHLLEGESFRESTQLAELQQPHNVTLLFCYHLLKLMHAYWFETGQEAEHLQQAEPLVDVALALYHQTEFYFFRGLTAARQLQAASDDPLQIWQQRLQESLEKLQNWARQCPENFQHKVLLLQAEQAALMNQPAAWQLYQQAIAAAEQQGFIQHLALAHERAAAYWQGQQQAAYALSHRAAATRSYLSWQCPAKAEQLQQKYPELNQHPLLQSHRESQVNQQLDLASVLKAAETLTGRVDLNAFLLRMLQLMAENAGAEDACLLMRTDKEQLQLQACTMAEPPQLPEKLLSLVQRSKKSRLINDTRQSHFFAAMPAPPSSVLCIPIVVNDSFRGLLYLQHQKLSGAFQQERIKVLQLLANQTAILFENTRLSQQLLEANRNLEQKIAGRTRELAQAKIRAEAATEAKSAFLARMSHEIRTPINAVIGLSRLASKNCQEPEQQDYLKKIRGSGEMLLSLINDILDFSKVEAGKLTLEKARFSLSQVVQQAINMTALKAHSKGLELVSDLSAEIPVELIGDSLRVQQLLVNLLNNAIKFTDTGSVCLMLHGNRQPEGRYKLHGSVTDTGIGMTMQQQQKLFQSFHQADESVTRKYGGSGLGLTICKQLCELMQGEIWVESEAGYGTTFYFTIELQAAATQPSQKHKALAKRQLKALVVDDMALTRMVLLKQLDELGVQAEQCSNGMDAIERIEKAEANHAAYDFILMDWRMPGMDGIETARSIQKRLGSRSPHILMVSAYDKAQAKASMTDVQIEQFLEKPVNYSMLLDAISPLLYQQQTDGSEHKPSESYLVPDLSQKRLLLVEDHLINRQVALGFLQDTQAHIDCAEDGLAALHLLKQHRYDLVLMDIQMPRMDGLTACRKIRQELKLTSLPVIAMTAHALADDIEKSLAAGMNDHLTKPIELEKLYQTLQNYLGARLITPHSSVQDTSNSSSNEPVTTETSDQEPLLDEQKARQNLRPQASIYPSLLHIFYNEHKDLPDKLHHLLQHQDVDALLREMHSLKAAAAYIGAFGIASQCSELENQLRHPPAEHAELPALVLQLEQLLSLLRSKLQQIEPQPQQQISKTELKRELQQLLPLLQQSDFAAEQLLERLKPLCEASDFAAKLAELSHTVANVEFEQACEQLEALLKQLQAE</sequence>
<evidence type="ECO:0000259" key="13">
    <source>
        <dbReference type="PROSITE" id="PS50110"/>
    </source>
</evidence>
<dbReference type="PROSITE" id="PS50110">
    <property type="entry name" value="RESPONSE_REGULATORY"/>
    <property type="match status" value="2"/>
</dbReference>
<dbReference type="InterPro" id="IPR036890">
    <property type="entry name" value="HATPase_C_sf"/>
</dbReference>
<keyword evidence="5" id="KW-0418">Kinase</keyword>
<evidence type="ECO:0000256" key="8">
    <source>
        <dbReference type="PROSITE-ProRule" id="PRU00169"/>
    </source>
</evidence>
<dbReference type="Pfam" id="PF01627">
    <property type="entry name" value="Hpt"/>
    <property type="match status" value="1"/>
</dbReference>
<dbReference type="InterPro" id="IPR003661">
    <property type="entry name" value="HisK_dim/P_dom"/>
</dbReference>
<feature type="modified residue" description="Phosphohistidine" evidence="7">
    <location>
        <position position="2053"/>
    </location>
</feature>
<keyword evidence="6" id="KW-0902">Two-component regulatory system</keyword>
<dbReference type="SUPFAM" id="SSF52540">
    <property type="entry name" value="P-loop containing nucleoside triphosphate hydrolases"/>
    <property type="match status" value="1"/>
</dbReference>
<evidence type="ECO:0000256" key="4">
    <source>
        <dbReference type="ARBA" id="ARBA00022679"/>
    </source>
</evidence>
<dbReference type="InterPro" id="IPR041664">
    <property type="entry name" value="AAA_16"/>
</dbReference>
<feature type="domain" description="Response regulatory" evidence="13">
    <location>
        <begin position="1706"/>
        <end position="1827"/>
    </location>
</feature>
<reference evidence="15 16" key="1">
    <citation type="submission" date="2023-07" db="EMBL/GenBank/DDBJ databases">
        <title>Alkalimonas sp., MEB108 novel, alkaliphilic bacterium isolated from Lonar Lake, India.</title>
        <authorList>
            <person name="Joshi A."/>
            <person name="Thite S."/>
        </authorList>
    </citation>
    <scope>NUCLEOTIDE SEQUENCE [LARGE SCALE GENOMIC DNA]</scope>
    <source>
        <strain evidence="15 16">MEB108</strain>
    </source>
</reference>
<dbReference type="PANTHER" id="PTHR45339:SF3">
    <property type="entry name" value="HISTIDINE KINASE"/>
    <property type="match status" value="1"/>
</dbReference>
<organism evidence="15 16">
    <name type="scientific">Alkalimonas cellulosilytica</name>
    <dbReference type="NCBI Taxonomy" id="3058395"/>
    <lineage>
        <taxon>Bacteria</taxon>
        <taxon>Pseudomonadati</taxon>
        <taxon>Pseudomonadota</taxon>
        <taxon>Gammaproteobacteria</taxon>
        <taxon>Alkalimonas</taxon>
    </lineage>
</organism>
<dbReference type="InterPro" id="IPR011009">
    <property type="entry name" value="Kinase-like_dom_sf"/>
</dbReference>
<evidence type="ECO:0000259" key="14">
    <source>
        <dbReference type="PROSITE" id="PS50894"/>
    </source>
</evidence>
<dbReference type="SUPFAM" id="SSF47384">
    <property type="entry name" value="Homodimeric domain of signal transducing histidine kinase"/>
    <property type="match status" value="1"/>
</dbReference>
<feature type="domain" description="Histidine kinase" evidence="12">
    <location>
        <begin position="1467"/>
        <end position="1688"/>
    </location>
</feature>
<dbReference type="InterPro" id="IPR003594">
    <property type="entry name" value="HATPase_dom"/>
</dbReference>
<comment type="catalytic activity">
    <reaction evidence="1">
        <text>ATP + protein L-histidine = ADP + protein N-phospho-L-histidine.</text>
        <dbReference type="EC" id="2.7.13.3"/>
    </reaction>
</comment>
<dbReference type="SUPFAM" id="SSF47226">
    <property type="entry name" value="Histidine-containing phosphotransfer domain, HPT domain"/>
    <property type="match status" value="1"/>
</dbReference>
<dbReference type="PROSITE" id="PS50894">
    <property type="entry name" value="HPT"/>
    <property type="match status" value="1"/>
</dbReference>
<feature type="domain" description="Protein kinase" evidence="11">
    <location>
        <begin position="1"/>
        <end position="263"/>
    </location>
</feature>
<dbReference type="SUPFAM" id="SSF52172">
    <property type="entry name" value="CheY-like"/>
    <property type="match status" value="2"/>
</dbReference>
<dbReference type="Pfam" id="PF01590">
    <property type="entry name" value="GAF"/>
    <property type="match status" value="1"/>
</dbReference>
<dbReference type="SMART" id="SM00448">
    <property type="entry name" value="REC"/>
    <property type="match status" value="2"/>
</dbReference>
<feature type="modified residue" description="4-aspartylphosphate" evidence="8">
    <location>
        <position position="1760"/>
    </location>
</feature>
<dbReference type="InterPro" id="IPR036641">
    <property type="entry name" value="HPT_dom_sf"/>
</dbReference>
<evidence type="ECO:0000256" key="2">
    <source>
        <dbReference type="ARBA" id="ARBA00012438"/>
    </source>
</evidence>
<dbReference type="Gene3D" id="3.30.450.40">
    <property type="match status" value="1"/>
</dbReference>
<dbReference type="InterPro" id="IPR008207">
    <property type="entry name" value="Sig_transdc_His_kin_Hpt_dom"/>
</dbReference>
<comment type="caution">
    <text evidence="15">The sequence shown here is derived from an EMBL/GenBank/DDBJ whole genome shotgun (WGS) entry which is preliminary data.</text>
</comment>
<dbReference type="Gene3D" id="3.40.50.2300">
    <property type="match status" value="2"/>
</dbReference>
<evidence type="ECO:0000256" key="7">
    <source>
        <dbReference type="PROSITE-ProRule" id="PRU00110"/>
    </source>
</evidence>
<dbReference type="SUPFAM" id="SSF55874">
    <property type="entry name" value="ATPase domain of HSP90 chaperone/DNA topoisomerase II/histidine kinase"/>
    <property type="match status" value="1"/>
</dbReference>
<dbReference type="Gene3D" id="3.30.565.10">
    <property type="entry name" value="Histidine kinase-like ATPase, C-terminal domain"/>
    <property type="match status" value="1"/>
</dbReference>
<dbReference type="EMBL" id="JAUHLI010000007">
    <property type="protein sequence ID" value="MEE2001437.1"/>
    <property type="molecule type" value="Genomic_DNA"/>
</dbReference>
<dbReference type="CDD" id="cd17546">
    <property type="entry name" value="REC_hyHK_CKI1_RcsC-like"/>
    <property type="match status" value="2"/>
</dbReference>
<feature type="domain" description="HPt" evidence="14">
    <location>
        <begin position="2014"/>
        <end position="2116"/>
    </location>
</feature>
<keyword evidence="3 8" id="KW-0597">Phosphoprotein</keyword>
<name>A0ABU7J4S3_9GAMM</name>
<evidence type="ECO:0000256" key="3">
    <source>
        <dbReference type="ARBA" id="ARBA00022553"/>
    </source>
</evidence>
<dbReference type="InterPro" id="IPR004358">
    <property type="entry name" value="Sig_transdc_His_kin-like_C"/>
</dbReference>
<feature type="region of interest" description="Disordered" evidence="10">
    <location>
        <begin position="1977"/>
        <end position="2001"/>
    </location>
</feature>
<dbReference type="RefSeq" id="WP_330128540.1">
    <property type="nucleotide sequence ID" value="NZ_JAUHLI010000007.1"/>
</dbReference>
<dbReference type="PRINTS" id="PR00344">
    <property type="entry name" value="BCTRLSENSOR"/>
</dbReference>
<accession>A0ABU7J4S3</accession>